<feature type="domain" description="Enoyl reductase (ER)" evidence="35">
    <location>
        <begin position="15"/>
        <end position="327"/>
    </location>
</feature>
<dbReference type="RefSeq" id="XP_020646761.2">
    <property type="nucleotide sequence ID" value="XM_020791102.2"/>
</dbReference>
<evidence type="ECO:0000256" key="18">
    <source>
        <dbReference type="ARBA" id="ARBA00032297"/>
    </source>
</evidence>
<organism evidence="36 37">
    <name type="scientific">Pogona vitticeps</name>
    <name type="common">central bearded dragon</name>
    <dbReference type="NCBI Taxonomy" id="103695"/>
    <lineage>
        <taxon>Eukaryota</taxon>
        <taxon>Metazoa</taxon>
        <taxon>Chordata</taxon>
        <taxon>Craniata</taxon>
        <taxon>Vertebrata</taxon>
        <taxon>Euteleostomi</taxon>
        <taxon>Lepidosauria</taxon>
        <taxon>Squamata</taxon>
        <taxon>Bifurcata</taxon>
        <taxon>Unidentata</taxon>
        <taxon>Episquamata</taxon>
        <taxon>Toxicofera</taxon>
        <taxon>Iguania</taxon>
        <taxon>Acrodonta</taxon>
        <taxon>Agamidae</taxon>
        <taxon>Amphibolurinae</taxon>
        <taxon>Pogona</taxon>
    </lineage>
</organism>
<comment type="catalytic activity">
    <reaction evidence="22">
        <text>pentan-2-one + NADP(+) = (E)-pent-3-en-2-one + NADPH + H(+)</text>
        <dbReference type="Rhea" id="RHEA:50788"/>
        <dbReference type="ChEBI" id="CHEBI:15378"/>
        <dbReference type="ChEBI" id="CHEBI:16472"/>
        <dbReference type="ChEBI" id="CHEBI:57783"/>
        <dbReference type="ChEBI" id="CHEBI:58349"/>
        <dbReference type="ChEBI" id="CHEBI:145276"/>
    </reaction>
    <physiologicalReaction direction="right-to-left" evidence="22">
        <dbReference type="Rhea" id="RHEA:50790"/>
    </physiologicalReaction>
</comment>
<dbReference type="Gene3D" id="3.40.50.720">
    <property type="entry name" value="NAD(P)-binding Rossmann-like Domain"/>
    <property type="match status" value="1"/>
</dbReference>
<comment type="similarity">
    <text evidence="2">Belongs to the NADP-dependent oxidoreductase L4BD family.</text>
</comment>
<dbReference type="InterPro" id="IPR011032">
    <property type="entry name" value="GroES-like_sf"/>
</dbReference>
<proteinExistence type="inferred from homology"/>
<dbReference type="CDD" id="cd08294">
    <property type="entry name" value="leukotriene_B4_DH_like"/>
    <property type="match status" value="1"/>
</dbReference>
<dbReference type="InterPro" id="IPR020843">
    <property type="entry name" value="ER"/>
</dbReference>
<evidence type="ECO:0000256" key="27">
    <source>
        <dbReference type="ARBA" id="ARBA00048290"/>
    </source>
</evidence>
<evidence type="ECO:0000256" key="17">
    <source>
        <dbReference type="ARBA" id="ARBA00032255"/>
    </source>
</evidence>
<comment type="catalytic activity">
    <reaction evidence="21">
        <text>decanal + NADP(+) = (2E)-decenal + NADPH + H(+)</text>
        <dbReference type="Rhea" id="RHEA:50612"/>
        <dbReference type="ChEBI" id="CHEBI:15378"/>
        <dbReference type="ChEBI" id="CHEBI:31457"/>
        <dbReference type="ChEBI" id="CHEBI:57783"/>
        <dbReference type="ChEBI" id="CHEBI:58349"/>
        <dbReference type="ChEBI" id="CHEBI:133455"/>
    </reaction>
    <physiologicalReaction direction="right-to-left" evidence="21">
        <dbReference type="Rhea" id="RHEA:50614"/>
    </physiologicalReaction>
</comment>
<keyword evidence="7" id="KW-0963">Cytoplasm</keyword>
<evidence type="ECO:0000313" key="37">
    <source>
        <dbReference type="RefSeq" id="XP_020646760.2"/>
    </source>
</evidence>
<evidence type="ECO:0000256" key="33">
    <source>
        <dbReference type="ARBA" id="ARBA00049179"/>
    </source>
</evidence>
<evidence type="ECO:0000313" key="38">
    <source>
        <dbReference type="RefSeq" id="XP_020646761.2"/>
    </source>
</evidence>
<evidence type="ECO:0000256" key="3">
    <source>
        <dbReference type="ARBA" id="ARBA00011852"/>
    </source>
</evidence>
<dbReference type="CTD" id="22949"/>
<evidence type="ECO:0000256" key="31">
    <source>
        <dbReference type="ARBA" id="ARBA00049068"/>
    </source>
</evidence>
<evidence type="ECO:0000256" key="5">
    <source>
        <dbReference type="ARBA" id="ARBA00012410"/>
    </source>
</evidence>
<dbReference type="Gene3D" id="3.90.180.10">
    <property type="entry name" value="Medium-chain alcohol dehydrogenases, catalytic domain"/>
    <property type="match status" value="1"/>
</dbReference>
<evidence type="ECO:0000256" key="7">
    <source>
        <dbReference type="ARBA" id="ARBA00022490"/>
    </source>
</evidence>
<evidence type="ECO:0000256" key="32">
    <source>
        <dbReference type="ARBA" id="ARBA00049070"/>
    </source>
</evidence>
<accession>A0A6J0TIA0</accession>
<evidence type="ECO:0000256" key="1">
    <source>
        <dbReference type="ARBA" id="ARBA00004496"/>
    </source>
</evidence>
<evidence type="ECO:0000256" key="34">
    <source>
        <dbReference type="ARBA" id="ARBA00049368"/>
    </source>
</evidence>
<evidence type="ECO:0000256" key="29">
    <source>
        <dbReference type="ARBA" id="ARBA00048591"/>
    </source>
</evidence>
<evidence type="ECO:0000259" key="35">
    <source>
        <dbReference type="SMART" id="SM00829"/>
    </source>
</evidence>
<dbReference type="GO" id="GO:0006693">
    <property type="term" value="P:prostaglandin metabolic process"/>
    <property type="evidence" value="ECO:0007669"/>
    <property type="project" value="UniProtKB-KW"/>
</dbReference>
<dbReference type="InterPro" id="IPR013149">
    <property type="entry name" value="ADH-like_C"/>
</dbReference>
<keyword evidence="15" id="KW-0379">Hydroxylation</keyword>
<keyword evidence="12" id="KW-0007">Acetylation</keyword>
<evidence type="ECO:0000256" key="4">
    <source>
        <dbReference type="ARBA" id="ARBA00011981"/>
    </source>
</evidence>
<keyword evidence="11" id="KW-0521">NADP</keyword>
<comment type="catalytic activity">
    <reaction evidence="27">
        <text>13,14-dihydro-15-oxo-PGF2alpha + NADP(+) = 15-oxoprostaglandin F2alpha + NADPH + H(+)</text>
        <dbReference type="Rhea" id="RHEA:50588"/>
        <dbReference type="ChEBI" id="CHEBI:15378"/>
        <dbReference type="ChEBI" id="CHEBI:57783"/>
        <dbReference type="ChEBI" id="CHEBI:58349"/>
        <dbReference type="ChEBI" id="CHEBI:133374"/>
        <dbReference type="ChEBI" id="CHEBI:133409"/>
    </reaction>
    <physiologicalReaction direction="right-to-left" evidence="27">
        <dbReference type="Rhea" id="RHEA:50590"/>
    </physiologicalReaction>
</comment>
<keyword evidence="13" id="KW-0560">Oxidoreductase</keyword>
<evidence type="ECO:0000256" key="8">
    <source>
        <dbReference type="ARBA" id="ARBA00022501"/>
    </source>
</evidence>
<dbReference type="InterPro" id="IPR014190">
    <property type="entry name" value="PTGR1"/>
</dbReference>
<keyword evidence="10" id="KW-0276">Fatty acid metabolism</keyword>
<dbReference type="SUPFAM" id="SSF50129">
    <property type="entry name" value="GroES-like"/>
    <property type="match status" value="2"/>
</dbReference>
<evidence type="ECO:0000256" key="2">
    <source>
        <dbReference type="ARBA" id="ARBA00010460"/>
    </source>
</evidence>
<reference evidence="36 37" key="1">
    <citation type="submission" date="2025-05" db="UniProtKB">
        <authorList>
            <consortium name="RefSeq"/>
        </authorList>
    </citation>
    <scope>NUCLEOTIDE SEQUENCE [LARGE SCALE GENOMIC DNA]</scope>
</reference>
<comment type="catalytic activity">
    <reaction evidence="28">
        <text>4-hydroxynonanal + NADP(+) = (E)-4-hydroxynon-2-enal + NADPH + H(+)</text>
        <dbReference type="Rhea" id="RHEA:64736"/>
        <dbReference type="ChEBI" id="CHEBI:15378"/>
        <dbReference type="ChEBI" id="CHEBI:57783"/>
        <dbReference type="ChEBI" id="CHEBI:58349"/>
        <dbReference type="ChEBI" id="CHEBI:58968"/>
        <dbReference type="ChEBI" id="CHEBI:156112"/>
    </reaction>
    <physiologicalReaction direction="right-to-left" evidence="28">
        <dbReference type="Rhea" id="RHEA:64738"/>
    </physiologicalReaction>
</comment>
<keyword evidence="14" id="KW-0443">Lipid metabolism</keyword>
<dbReference type="KEGG" id="pvt:110077730"/>
<dbReference type="AlphaFoldDB" id="A0A6J0TIA0"/>
<evidence type="ECO:0000256" key="26">
    <source>
        <dbReference type="ARBA" id="ARBA00048066"/>
    </source>
</evidence>
<comment type="catalytic activity">
    <reaction evidence="33">
        <text>an n-alkanal + NADP(+) = an alk-2-enal + NADPH + H(+)</text>
        <dbReference type="Rhea" id="RHEA:13737"/>
        <dbReference type="ChEBI" id="CHEBI:12834"/>
        <dbReference type="ChEBI" id="CHEBI:13757"/>
        <dbReference type="ChEBI" id="CHEBI:15378"/>
        <dbReference type="ChEBI" id="CHEBI:57783"/>
        <dbReference type="ChEBI" id="CHEBI:58349"/>
        <dbReference type="EC" id="1.3.1.74"/>
    </reaction>
    <physiologicalReaction direction="right-to-left" evidence="33">
        <dbReference type="Rhea" id="RHEA:13739"/>
    </physiologicalReaction>
</comment>
<evidence type="ECO:0000256" key="16">
    <source>
        <dbReference type="ARBA" id="ARBA00031851"/>
    </source>
</evidence>
<evidence type="ECO:0000256" key="22">
    <source>
        <dbReference type="ARBA" id="ARBA00047742"/>
    </source>
</evidence>
<comment type="catalytic activity">
    <reaction evidence="20">
        <text>octanal + NADP(+) = (2E)-octenal + NADPH + H(+)</text>
        <dbReference type="Rhea" id="RHEA:50780"/>
        <dbReference type="ChEBI" id="CHEBI:15378"/>
        <dbReference type="ChEBI" id="CHEBI:17935"/>
        <dbReference type="ChEBI" id="CHEBI:57783"/>
        <dbReference type="ChEBI" id="CHEBI:58349"/>
        <dbReference type="ChEBI" id="CHEBI:61748"/>
    </reaction>
    <physiologicalReaction direction="right-to-left" evidence="20">
        <dbReference type="Rhea" id="RHEA:50782"/>
    </physiologicalReaction>
</comment>
<comment type="subcellular location">
    <subcellularLocation>
        <location evidence="1">Cytoplasm</location>
    </subcellularLocation>
</comment>
<dbReference type="InterPro" id="IPR036291">
    <property type="entry name" value="NAD(P)-bd_dom_sf"/>
</dbReference>
<dbReference type="PANTHER" id="PTHR43205:SF7">
    <property type="entry name" value="PROSTAGLANDIN REDUCTASE 1"/>
    <property type="match status" value="1"/>
</dbReference>
<keyword evidence="9" id="KW-0597">Phosphoprotein</keyword>
<dbReference type="GO" id="GO:0047522">
    <property type="term" value="F:15-oxoprostaglandin 13-reductase [NAD(P)+] activity"/>
    <property type="evidence" value="ECO:0007669"/>
    <property type="project" value="UniProtKB-EC"/>
</dbReference>
<evidence type="ECO:0000256" key="20">
    <source>
        <dbReference type="ARBA" id="ARBA00047461"/>
    </source>
</evidence>
<comment type="catalytic activity">
    <reaction evidence="24">
        <text>13,14-dihydro-15-oxo-prostaglandin F1alpha + NADP(+) = 15-oxoprostaglandin F1alpha + NADPH + H(+)</text>
        <dbReference type="Rhea" id="RHEA:50592"/>
        <dbReference type="ChEBI" id="CHEBI:15378"/>
        <dbReference type="ChEBI" id="CHEBI:57783"/>
        <dbReference type="ChEBI" id="CHEBI:58349"/>
        <dbReference type="ChEBI" id="CHEBI:79072"/>
        <dbReference type="ChEBI" id="CHEBI:133411"/>
    </reaction>
    <physiologicalReaction direction="right-to-left" evidence="24">
        <dbReference type="Rhea" id="RHEA:50594"/>
    </physiologicalReaction>
</comment>
<dbReference type="EC" id="1.3.1.74" evidence="5"/>
<name>A0A6J0TIA0_9SAUR</name>
<evidence type="ECO:0000256" key="24">
    <source>
        <dbReference type="ARBA" id="ARBA00047878"/>
    </source>
</evidence>
<evidence type="ECO:0000256" key="6">
    <source>
        <dbReference type="ARBA" id="ARBA00020651"/>
    </source>
</evidence>
<comment type="catalytic activity">
    <reaction evidence="32">
        <text>13,14-dihydro-15-oxo-prostaglandin E1 + NADP(+) = 15-oxoprostaglandin E1 + NADPH + H(+)</text>
        <dbReference type="Rhea" id="RHEA:50584"/>
        <dbReference type="ChEBI" id="CHEBI:15378"/>
        <dbReference type="ChEBI" id="CHEBI:57401"/>
        <dbReference type="ChEBI" id="CHEBI:57783"/>
        <dbReference type="ChEBI" id="CHEBI:58349"/>
        <dbReference type="ChEBI" id="CHEBI:133408"/>
    </reaction>
    <physiologicalReaction direction="right-to-left" evidence="32">
        <dbReference type="Rhea" id="RHEA:50586"/>
    </physiologicalReaction>
</comment>
<sequence length="329" mass="35771">MVRARTWTLKKHFEGFPKHSDFELKEVELPPLKDGEVLLEAVFFSIDPYLRPYSKLQMKEGDKVIGSQVSKVLESKNSAFPVGAFVVSHAGWTTHYISNGQGLSLMPPNWPSHLSRSLALGTVGMPGITAYFGLSEICQPKPGEVIIVNAAAGAVGTVVGQLGKLKGCKVVGCAGTDEKVAFLKDLGFDEAFNYKKVGSLAEALKKASPEGYDCYFDHVGGEFSSIVMEQMNKFGRIAVCGAISLYNDTVPQKGPYVQLPVLFKELRMEGFLSPRWEPRKEEGLAALLKLVAEGKLKCPEHVTKGFENMPAAFIGVLRGENTGKAVVKA</sequence>
<evidence type="ECO:0000256" key="15">
    <source>
        <dbReference type="ARBA" id="ARBA00023278"/>
    </source>
</evidence>
<dbReference type="Pfam" id="PF00107">
    <property type="entry name" value="ADH_zinc_N"/>
    <property type="match status" value="1"/>
</dbReference>
<dbReference type="SMART" id="SM00829">
    <property type="entry name" value="PKS_ER"/>
    <property type="match status" value="1"/>
</dbReference>
<keyword evidence="36" id="KW-1185">Reference proteome</keyword>
<evidence type="ECO:0000313" key="36">
    <source>
        <dbReference type="Proteomes" id="UP001652642"/>
    </source>
</evidence>
<dbReference type="GO" id="GO:0005737">
    <property type="term" value="C:cytoplasm"/>
    <property type="evidence" value="ECO:0007669"/>
    <property type="project" value="UniProtKB-SubCell"/>
</dbReference>
<dbReference type="Proteomes" id="UP001652642">
    <property type="component" value="Chromosome 2"/>
</dbReference>
<keyword evidence="8" id="KW-0644">Prostaglandin metabolism</keyword>
<comment type="catalytic activity">
    <reaction evidence="25">
        <text>dodecanal + NADP(+) = (2E)-dodecenal + NADPH + H(+)</text>
        <dbReference type="Rhea" id="RHEA:50784"/>
        <dbReference type="ChEBI" id="CHEBI:15378"/>
        <dbReference type="ChEBI" id="CHEBI:27836"/>
        <dbReference type="ChEBI" id="CHEBI:57783"/>
        <dbReference type="ChEBI" id="CHEBI:58349"/>
        <dbReference type="ChEBI" id="CHEBI:133741"/>
    </reaction>
    <physiologicalReaction direction="right-to-left" evidence="25">
        <dbReference type="Rhea" id="RHEA:50786"/>
    </physiologicalReaction>
</comment>
<dbReference type="RefSeq" id="XP_020646760.2">
    <property type="nucleotide sequence ID" value="XM_020791101.2"/>
</dbReference>
<evidence type="ECO:0000256" key="28">
    <source>
        <dbReference type="ARBA" id="ARBA00048387"/>
    </source>
</evidence>
<comment type="subunit">
    <text evidence="3">Monomer or homodimer.</text>
</comment>
<dbReference type="InterPro" id="IPR045010">
    <property type="entry name" value="MDR_fam"/>
</dbReference>
<gene>
    <name evidence="37 38" type="primary">PTGR1</name>
</gene>
<comment type="catalytic activity">
    <reaction evidence="23">
        <text>leukotriene B4 + NADP(+) = 12-oxo-leukotriene B4 + NADPH + H(+)</text>
        <dbReference type="Rhea" id="RHEA:50608"/>
        <dbReference type="ChEBI" id="CHEBI:15378"/>
        <dbReference type="ChEBI" id="CHEBI:57461"/>
        <dbReference type="ChEBI" id="CHEBI:57783"/>
        <dbReference type="ChEBI" id="CHEBI:58349"/>
        <dbReference type="ChEBI" id="CHEBI:133309"/>
    </reaction>
    <physiologicalReaction direction="left-to-right" evidence="23">
        <dbReference type="Rhea" id="RHEA:50609"/>
    </physiologicalReaction>
</comment>
<evidence type="ECO:0000256" key="12">
    <source>
        <dbReference type="ARBA" id="ARBA00022990"/>
    </source>
</evidence>
<dbReference type="GeneID" id="110077730"/>
<dbReference type="PANTHER" id="PTHR43205">
    <property type="entry name" value="PROSTAGLANDIN REDUCTASE"/>
    <property type="match status" value="1"/>
</dbReference>
<comment type="catalytic activity">
    <reaction evidence="31">
        <text>(5S,12S)-dihydroxy-(6E,10E,12E,14Z)-eicosatetraenoate + NADP(+) = 12-oxo-(5S)-hydroxy-(6E,8E,10E,14Z)-eicosatetraenoate + NADPH + H(+)</text>
        <dbReference type="Rhea" id="RHEA:51212"/>
        <dbReference type="ChEBI" id="CHEBI:15378"/>
        <dbReference type="ChEBI" id="CHEBI:57783"/>
        <dbReference type="ChEBI" id="CHEBI:58349"/>
        <dbReference type="ChEBI" id="CHEBI:133974"/>
        <dbReference type="ChEBI" id="CHEBI:133975"/>
    </reaction>
    <physiologicalReaction direction="left-to-right" evidence="31">
        <dbReference type="Rhea" id="RHEA:51213"/>
    </physiologicalReaction>
</comment>
<dbReference type="OrthoDB" id="809632at2759"/>
<evidence type="ECO:0000256" key="13">
    <source>
        <dbReference type="ARBA" id="ARBA00023002"/>
    </source>
</evidence>
<comment type="catalytic activity">
    <reaction evidence="29">
        <text>20-hydroxy-leukotriene B4 + NADP(+) = 12-oxo-20-hydroxy-leukotriene B4 + NADPH + H(+)</text>
        <dbReference type="Rhea" id="RHEA:51208"/>
        <dbReference type="ChEBI" id="CHEBI:15378"/>
        <dbReference type="ChEBI" id="CHEBI:57460"/>
        <dbReference type="ChEBI" id="CHEBI:57783"/>
        <dbReference type="ChEBI" id="CHEBI:58349"/>
        <dbReference type="ChEBI" id="CHEBI:133346"/>
    </reaction>
    <physiologicalReaction direction="left-to-right" evidence="29">
        <dbReference type="Rhea" id="RHEA:51209"/>
    </physiologicalReaction>
</comment>
<evidence type="ECO:0000256" key="23">
    <source>
        <dbReference type="ARBA" id="ARBA00047871"/>
    </source>
</evidence>
<dbReference type="GO" id="GO:0032440">
    <property type="term" value="F:2-alkenal reductase [NAD(P)H] activity"/>
    <property type="evidence" value="ECO:0007669"/>
    <property type="project" value="UniProtKB-EC"/>
</dbReference>
<dbReference type="Pfam" id="PF16884">
    <property type="entry name" value="ADH_N_2"/>
    <property type="match status" value="1"/>
</dbReference>
<evidence type="ECO:0000256" key="21">
    <source>
        <dbReference type="ARBA" id="ARBA00047617"/>
    </source>
</evidence>
<evidence type="ECO:0000256" key="30">
    <source>
        <dbReference type="ARBA" id="ARBA00048953"/>
    </source>
</evidence>
<dbReference type="SUPFAM" id="SSF51735">
    <property type="entry name" value="NAD(P)-binding Rossmann-fold domains"/>
    <property type="match status" value="1"/>
</dbReference>
<comment type="catalytic activity">
    <reaction evidence="26">
        <text>nonan-2-one + NADP(+) = (3E)-nonen-2-one + NADPH + H(+)</text>
        <dbReference type="Rhea" id="RHEA:50616"/>
        <dbReference type="ChEBI" id="CHEBI:15378"/>
        <dbReference type="ChEBI" id="CHEBI:57783"/>
        <dbReference type="ChEBI" id="CHEBI:58349"/>
        <dbReference type="ChEBI" id="CHEBI:77927"/>
        <dbReference type="ChEBI" id="CHEBI:133457"/>
    </reaction>
    <physiologicalReaction direction="right-to-left" evidence="26">
        <dbReference type="Rhea" id="RHEA:50618"/>
    </physiologicalReaction>
</comment>
<comment type="catalytic activity">
    <reaction evidence="34">
        <text>hexanal + NADP(+) = (E)-hex-2-enal + NADPH + H(+)</text>
        <dbReference type="Rhea" id="RHEA:50776"/>
        <dbReference type="ChEBI" id="CHEBI:15378"/>
        <dbReference type="ChEBI" id="CHEBI:28913"/>
        <dbReference type="ChEBI" id="CHEBI:57783"/>
        <dbReference type="ChEBI" id="CHEBI:58349"/>
        <dbReference type="ChEBI" id="CHEBI:88528"/>
    </reaction>
    <physiologicalReaction direction="right-to-left" evidence="34">
        <dbReference type="Rhea" id="RHEA:50778"/>
    </physiologicalReaction>
</comment>
<protein>
    <recommendedName>
        <fullName evidence="6">Prostaglandin reductase 1</fullName>
        <ecNumber evidence="4">1.3.1.48</ecNumber>
        <ecNumber evidence="5">1.3.1.74</ecNumber>
    </recommendedName>
    <alternativeName>
        <fullName evidence="19">15-oxoprostaglandin 13-reductase</fullName>
    </alternativeName>
    <alternativeName>
        <fullName evidence="17">Dithiolethione-inducible gene 1 protein</fullName>
    </alternativeName>
    <alternativeName>
        <fullName evidence="16">Leukotriene B4 12-hydroxydehydrogenase</fullName>
    </alternativeName>
    <alternativeName>
        <fullName evidence="18">NAD(P)H-dependent alkenal/one oxidoreductase</fullName>
    </alternativeName>
</protein>
<evidence type="ECO:0000256" key="10">
    <source>
        <dbReference type="ARBA" id="ARBA00022832"/>
    </source>
</evidence>
<dbReference type="EC" id="1.3.1.48" evidence="4"/>
<evidence type="ECO:0000256" key="25">
    <source>
        <dbReference type="ARBA" id="ARBA00047903"/>
    </source>
</evidence>
<evidence type="ECO:0000256" key="9">
    <source>
        <dbReference type="ARBA" id="ARBA00022553"/>
    </source>
</evidence>
<evidence type="ECO:0000256" key="14">
    <source>
        <dbReference type="ARBA" id="ARBA00023098"/>
    </source>
</evidence>
<evidence type="ECO:0000256" key="19">
    <source>
        <dbReference type="ARBA" id="ARBA00033119"/>
    </source>
</evidence>
<evidence type="ECO:0000256" key="11">
    <source>
        <dbReference type="ARBA" id="ARBA00022857"/>
    </source>
</evidence>
<dbReference type="InterPro" id="IPR041694">
    <property type="entry name" value="ADH_N_2"/>
</dbReference>
<comment type="catalytic activity">
    <reaction evidence="30">
        <text>6-trans-leukotriene B4 + NADP(+) = 12-oxo-(5S)-hydroxy-(6E,8E,10E,14Z)-eicosatetraenoate + NADPH + H(+)</text>
        <dbReference type="Rhea" id="RHEA:51204"/>
        <dbReference type="ChEBI" id="CHEBI:15378"/>
        <dbReference type="ChEBI" id="CHEBI:57783"/>
        <dbReference type="ChEBI" id="CHEBI:58349"/>
        <dbReference type="ChEBI" id="CHEBI:90723"/>
        <dbReference type="ChEBI" id="CHEBI:133974"/>
    </reaction>
    <physiologicalReaction direction="left-to-right" evidence="30">
        <dbReference type="Rhea" id="RHEA:51205"/>
    </physiologicalReaction>
</comment>